<evidence type="ECO:0000256" key="5">
    <source>
        <dbReference type="ARBA" id="ARBA00022759"/>
    </source>
</evidence>
<dbReference type="GO" id="GO:0005737">
    <property type="term" value="C:cytoplasm"/>
    <property type="evidence" value="ECO:0007669"/>
    <property type="project" value="UniProtKB-SubCell"/>
</dbReference>
<evidence type="ECO:0000313" key="15">
    <source>
        <dbReference type="EMBL" id="AFA40980.1"/>
    </source>
</evidence>
<keyword evidence="3 13" id="KW-0540">Nuclease</keyword>
<dbReference type="FunFam" id="3.30.420.10:FF:000002">
    <property type="entry name" value="Crossover junction endodeoxyribonuclease RuvC"/>
    <property type="match status" value="1"/>
</dbReference>
<keyword evidence="11 13" id="KW-0234">DNA repair</keyword>
<dbReference type="GO" id="GO:0000287">
    <property type="term" value="F:magnesium ion binding"/>
    <property type="evidence" value="ECO:0007669"/>
    <property type="project" value="UniProtKB-UniRule"/>
</dbReference>
<evidence type="ECO:0000256" key="3">
    <source>
        <dbReference type="ARBA" id="ARBA00022722"/>
    </source>
</evidence>
<dbReference type="InterPro" id="IPR002176">
    <property type="entry name" value="X-over_junc_endoDNase_RuvC"/>
</dbReference>
<comment type="similarity">
    <text evidence="1 13">Belongs to the RuvC family.</text>
</comment>
<evidence type="ECO:0000256" key="6">
    <source>
        <dbReference type="ARBA" id="ARBA00022763"/>
    </source>
</evidence>
<dbReference type="EMBL" id="CP003315">
    <property type="protein sequence ID" value="AFA40980.1"/>
    <property type="molecule type" value="Genomic_DNA"/>
</dbReference>
<evidence type="ECO:0000256" key="11">
    <source>
        <dbReference type="ARBA" id="ARBA00023204"/>
    </source>
</evidence>
<keyword evidence="2 13" id="KW-0963">Cytoplasm</keyword>
<keyword evidence="5 13" id="KW-0255">Endonuclease</keyword>
<evidence type="ECO:0000256" key="10">
    <source>
        <dbReference type="ARBA" id="ARBA00023172"/>
    </source>
</evidence>
<dbReference type="GO" id="GO:0006310">
    <property type="term" value="P:DNA recombination"/>
    <property type="evidence" value="ECO:0007669"/>
    <property type="project" value="UniProtKB-UniRule"/>
</dbReference>
<evidence type="ECO:0000256" key="14">
    <source>
        <dbReference type="NCBIfam" id="TIGR00228"/>
    </source>
</evidence>
<dbReference type="OrthoDB" id="9805499at2"/>
<protein>
    <recommendedName>
        <fullName evidence="13 14">Crossover junction endodeoxyribonuclease RuvC</fullName>
        <ecNumber evidence="13 14">3.1.21.10</ecNumber>
    </recommendedName>
    <alternativeName>
        <fullName evidence="13">Holliday junction nuclease RuvC</fullName>
    </alternativeName>
    <alternativeName>
        <fullName evidence="13">Holliday junction resolvase RuvC</fullName>
    </alternativeName>
</protein>
<comment type="cofactor">
    <cofactor evidence="13">
        <name>Mg(2+)</name>
        <dbReference type="ChEBI" id="CHEBI:18420"/>
    </cofactor>
    <text evidence="13">Binds 2 Mg(2+) ion per subunit.</text>
</comment>
<dbReference type="Proteomes" id="UP000009061">
    <property type="component" value="Chromosome"/>
</dbReference>
<dbReference type="RefSeq" id="WP_014353919.1">
    <property type="nucleotide sequence ID" value="NC_016893.1"/>
</dbReference>
<keyword evidence="16" id="KW-1185">Reference proteome</keyword>
<dbReference type="GO" id="GO:0008821">
    <property type="term" value="F:crossover junction DNA endonuclease activity"/>
    <property type="evidence" value="ECO:0007669"/>
    <property type="project" value="UniProtKB-UniRule"/>
</dbReference>
<feature type="binding site" evidence="13">
    <location>
        <position position="8"/>
    </location>
    <ligand>
        <name>Mg(2+)</name>
        <dbReference type="ChEBI" id="CHEBI:18420"/>
        <label>1</label>
    </ligand>
</feature>
<proteinExistence type="inferred from homology"/>
<dbReference type="SUPFAM" id="SSF53098">
    <property type="entry name" value="Ribonuclease H-like"/>
    <property type="match status" value="1"/>
</dbReference>
<gene>
    <name evidence="13 15" type="primary">ruvC</name>
    <name evidence="15" type="ORF">WIGMOR_0122</name>
</gene>
<dbReference type="PANTHER" id="PTHR30194:SF3">
    <property type="entry name" value="CROSSOVER JUNCTION ENDODEOXYRIBONUCLEASE RUVC"/>
    <property type="match status" value="1"/>
</dbReference>
<dbReference type="KEGG" id="wgl:WIGMOR_0122"/>
<dbReference type="STRING" id="1142511.WIGMOR_0122"/>
<dbReference type="InterPro" id="IPR012337">
    <property type="entry name" value="RNaseH-like_sf"/>
</dbReference>
<dbReference type="CDD" id="cd16962">
    <property type="entry name" value="RuvC"/>
    <property type="match status" value="1"/>
</dbReference>
<feature type="active site" evidence="13">
    <location>
        <position position="67"/>
    </location>
</feature>
<keyword evidence="6 13" id="KW-0227">DNA damage</keyword>
<evidence type="ECO:0000256" key="9">
    <source>
        <dbReference type="ARBA" id="ARBA00023125"/>
    </source>
</evidence>
<keyword evidence="9 13" id="KW-0238">DNA-binding</keyword>
<accession>H6Q4C0</accession>
<dbReference type="Pfam" id="PF02075">
    <property type="entry name" value="RuvC"/>
    <property type="match status" value="1"/>
</dbReference>
<feature type="active site" evidence="13">
    <location>
        <position position="140"/>
    </location>
</feature>
<evidence type="ECO:0000256" key="2">
    <source>
        <dbReference type="ARBA" id="ARBA00022490"/>
    </source>
</evidence>
<dbReference type="GO" id="GO:0006281">
    <property type="term" value="P:DNA repair"/>
    <property type="evidence" value="ECO:0007669"/>
    <property type="project" value="UniProtKB-UniRule"/>
</dbReference>
<evidence type="ECO:0000256" key="7">
    <source>
        <dbReference type="ARBA" id="ARBA00022801"/>
    </source>
</evidence>
<dbReference type="HAMAP" id="MF_00034">
    <property type="entry name" value="RuvC"/>
    <property type="match status" value="1"/>
</dbReference>
<dbReference type="GO" id="GO:0048476">
    <property type="term" value="C:Holliday junction resolvase complex"/>
    <property type="evidence" value="ECO:0007669"/>
    <property type="project" value="UniProtKB-UniRule"/>
</dbReference>
<comment type="function">
    <text evidence="13">The RuvA-RuvB-RuvC complex processes Holliday junction (HJ) DNA during genetic recombination and DNA repair. Endonuclease that resolves HJ intermediates. Cleaves cruciform DNA by making single-stranded nicks across the HJ at symmetrical positions within the homologous arms, yielding a 5'-phosphate and a 3'-hydroxyl group; requires a central core of homology in the junction. The consensus cleavage sequence is 5'-(A/T)TT(C/G)-3'. Cleavage occurs on the 3'-side of the TT dinucleotide at the point of strand exchange. HJ branch migration catalyzed by RuvA-RuvB allows RuvC to scan DNA until it finds its consensus sequence, where it cleaves and resolves the cruciform DNA.</text>
</comment>
<evidence type="ECO:0000256" key="13">
    <source>
        <dbReference type="HAMAP-Rule" id="MF_00034"/>
    </source>
</evidence>
<feature type="binding site" evidence="13">
    <location>
        <position position="67"/>
    </location>
    <ligand>
        <name>Mg(2+)</name>
        <dbReference type="ChEBI" id="CHEBI:18420"/>
        <label>2</label>
    </ligand>
</feature>
<reference evidence="15 16" key="1">
    <citation type="journal article" date="2012" name="MBio">
        <title>Insight into the transmission biology and species-specific functional capabilities of tsetse (Diptera: glossinidae) obligate symbiont wigglesworthia.</title>
        <authorList>
            <person name="Rio R.V."/>
            <person name="Symula R.E."/>
            <person name="Wang J."/>
            <person name="Lohs C."/>
            <person name="Wu Y.N."/>
            <person name="Snyder A.K."/>
            <person name="Bjornson R.D."/>
            <person name="Oshima K."/>
            <person name="Biehl B.S."/>
            <person name="Perna N.T."/>
            <person name="Hattori M."/>
            <person name="Aksoy S."/>
        </authorList>
    </citation>
    <scope>NUCLEOTIDE SEQUENCE [LARGE SCALE GENOMIC DNA]</scope>
    <source>
        <strain evidence="15">WGM</strain>
    </source>
</reference>
<keyword evidence="10 13" id="KW-0233">DNA recombination</keyword>
<comment type="subcellular location">
    <subcellularLocation>
        <location evidence="13">Cytoplasm</location>
    </subcellularLocation>
</comment>
<evidence type="ECO:0000313" key="16">
    <source>
        <dbReference type="Proteomes" id="UP000009061"/>
    </source>
</evidence>
<dbReference type="InterPro" id="IPR036397">
    <property type="entry name" value="RNaseH_sf"/>
</dbReference>
<dbReference type="PRINTS" id="PR00696">
    <property type="entry name" value="RSOLVASERUVC"/>
</dbReference>
<evidence type="ECO:0000256" key="12">
    <source>
        <dbReference type="ARBA" id="ARBA00029354"/>
    </source>
</evidence>
<organism evidence="15 16">
    <name type="scientific">Wigglesworthia glossinidia endosymbiont of Glossina morsitans morsitans</name>
    <name type="common">Yale colony</name>
    <dbReference type="NCBI Taxonomy" id="1142511"/>
    <lineage>
        <taxon>Bacteria</taxon>
        <taxon>Pseudomonadati</taxon>
        <taxon>Pseudomonadota</taxon>
        <taxon>Gammaproteobacteria</taxon>
        <taxon>Enterobacterales</taxon>
        <taxon>Erwiniaceae</taxon>
        <taxon>Wigglesworthia</taxon>
    </lineage>
</organism>
<sequence length="155" mass="17520">MAVILGVDPGSKITGYGIIKYCHHKITYITSQKIILNKYIFNERLKNIYSYTKSIIFEFNPKYFVIEKVFFYKNASSALKLNQASCAAILAAINSNISVFEYTSSKIKKLISGNGRSKKLKIKNRVCKILNLSCKNIQIDESDALAAAITHCFYI</sequence>
<dbReference type="EC" id="3.1.21.10" evidence="13 14"/>
<dbReference type="AlphaFoldDB" id="H6Q4C0"/>
<name>H6Q4C0_WIGGL</name>
<feature type="binding site" evidence="13">
    <location>
        <position position="140"/>
    </location>
    <ligand>
        <name>Mg(2+)</name>
        <dbReference type="ChEBI" id="CHEBI:18420"/>
        <label>1</label>
    </ligand>
</feature>
<dbReference type="Gene3D" id="3.30.420.10">
    <property type="entry name" value="Ribonuclease H-like superfamily/Ribonuclease H"/>
    <property type="match status" value="1"/>
</dbReference>
<dbReference type="NCBIfam" id="TIGR00228">
    <property type="entry name" value="ruvC"/>
    <property type="match status" value="1"/>
</dbReference>
<feature type="active site" evidence="13">
    <location>
        <position position="8"/>
    </location>
</feature>
<evidence type="ECO:0000256" key="1">
    <source>
        <dbReference type="ARBA" id="ARBA00009518"/>
    </source>
</evidence>
<comment type="subunit">
    <text evidence="13">Homodimer which binds Holliday junction (HJ) DNA. The HJ becomes 2-fold symmetrical on binding to RuvC with unstacked arms; it has a different conformation from HJ DNA in complex with RuvA. In the full resolvosome a probable DNA-RuvA(4)-RuvB(12)-RuvC(2) complex forms which resolves the HJ.</text>
</comment>
<evidence type="ECO:0000256" key="8">
    <source>
        <dbReference type="ARBA" id="ARBA00022842"/>
    </source>
</evidence>
<dbReference type="eggNOG" id="COG0817">
    <property type="taxonomic scope" value="Bacteria"/>
</dbReference>
<comment type="catalytic activity">
    <reaction evidence="12 13">
        <text>Endonucleolytic cleavage at a junction such as a reciprocal single-stranded crossover between two homologous DNA duplexes (Holliday junction).</text>
        <dbReference type="EC" id="3.1.21.10"/>
    </reaction>
</comment>
<keyword evidence="4 13" id="KW-0479">Metal-binding</keyword>
<keyword evidence="7 13" id="KW-0378">Hydrolase</keyword>
<dbReference type="GO" id="GO:0003677">
    <property type="term" value="F:DNA binding"/>
    <property type="evidence" value="ECO:0007669"/>
    <property type="project" value="UniProtKB-KW"/>
</dbReference>
<keyword evidence="8 13" id="KW-0460">Magnesium</keyword>
<evidence type="ECO:0000256" key="4">
    <source>
        <dbReference type="ARBA" id="ARBA00022723"/>
    </source>
</evidence>
<dbReference type="HOGENOM" id="CLU_091257_2_1_6"/>
<dbReference type="PANTHER" id="PTHR30194">
    <property type="entry name" value="CROSSOVER JUNCTION ENDODEOXYRIBONUCLEASE RUVC"/>
    <property type="match status" value="1"/>
</dbReference>